<feature type="domain" description="EAL" evidence="1">
    <location>
        <begin position="42"/>
        <end position="295"/>
    </location>
</feature>
<dbReference type="PANTHER" id="PTHR33121:SF76">
    <property type="entry name" value="SIGNALING PROTEIN"/>
    <property type="match status" value="1"/>
</dbReference>
<accession>A0ABT7XKH4</accession>
<dbReference type="InterPro" id="IPR035919">
    <property type="entry name" value="EAL_sf"/>
</dbReference>
<evidence type="ECO:0000313" key="2">
    <source>
        <dbReference type="EMBL" id="MDN0074079.1"/>
    </source>
</evidence>
<reference evidence="2" key="1">
    <citation type="submission" date="2023-06" db="EMBL/GenBank/DDBJ databases">
        <authorList>
            <person name="Zhang S."/>
        </authorList>
    </citation>
    <scope>NUCLEOTIDE SEQUENCE</scope>
    <source>
        <strain evidence="2">SG2303</strain>
    </source>
</reference>
<dbReference type="Proteomes" id="UP001168540">
    <property type="component" value="Unassembled WGS sequence"/>
</dbReference>
<name>A0ABT7XKH4_9NEIS</name>
<comment type="caution">
    <text evidence="2">The sequence shown here is derived from an EMBL/GenBank/DDBJ whole genome shotgun (WGS) entry which is preliminary data.</text>
</comment>
<organism evidence="2 3">
    <name type="scientific">Crenobacter oryzisoli</name>
    <dbReference type="NCBI Taxonomy" id="3056844"/>
    <lineage>
        <taxon>Bacteria</taxon>
        <taxon>Pseudomonadati</taxon>
        <taxon>Pseudomonadota</taxon>
        <taxon>Betaproteobacteria</taxon>
        <taxon>Neisseriales</taxon>
        <taxon>Neisseriaceae</taxon>
        <taxon>Crenobacter</taxon>
    </lineage>
</organism>
<sequence length="295" mass="33033">MDHVLTRPTGGTEVSDASVIDAAKLEYINCLLARHGFESTPLIQHPSRIGARHEDWRFRSVFQPIFSLQDGRLTPYALEALARVADRSGSQFPPTLMFAAETSPKRTVFLDRLLRSLHLLNFLRQQPPTGLSLFLNVNAQHLVNVNETHGSYFADVLTELGVPAGRICLEVVEDAVSDPARLLEAIKSYRQLGFRIALDDFGQGASNLERVWLLEPDYVKLDKRLMRLALMRPDLRDTLAQLVDILHLHGARVISEGIESGRQLDIAREVGCDYAQGYHLAMPIETLQYSATLGH</sequence>
<evidence type="ECO:0000259" key="1">
    <source>
        <dbReference type="PROSITE" id="PS50883"/>
    </source>
</evidence>
<dbReference type="SMART" id="SM00052">
    <property type="entry name" value="EAL"/>
    <property type="match status" value="1"/>
</dbReference>
<dbReference type="PANTHER" id="PTHR33121">
    <property type="entry name" value="CYCLIC DI-GMP PHOSPHODIESTERASE PDEF"/>
    <property type="match status" value="1"/>
</dbReference>
<dbReference type="Gene3D" id="3.20.20.450">
    <property type="entry name" value="EAL domain"/>
    <property type="match status" value="1"/>
</dbReference>
<proteinExistence type="predicted"/>
<dbReference type="RefSeq" id="WP_289828625.1">
    <property type="nucleotide sequence ID" value="NZ_JAUEDK010000005.1"/>
</dbReference>
<keyword evidence="3" id="KW-1185">Reference proteome</keyword>
<dbReference type="InterPro" id="IPR050706">
    <property type="entry name" value="Cyclic-di-GMP_PDE-like"/>
</dbReference>
<dbReference type="SUPFAM" id="SSF141868">
    <property type="entry name" value="EAL domain-like"/>
    <property type="match status" value="1"/>
</dbReference>
<dbReference type="InterPro" id="IPR001633">
    <property type="entry name" value="EAL_dom"/>
</dbReference>
<protein>
    <submittedName>
        <fullName evidence="2">EAL domain-containing protein</fullName>
    </submittedName>
</protein>
<dbReference type="EMBL" id="JAUEDK010000005">
    <property type="protein sequence ID" value="MDN0074079.1"/>
    <property type="molecule type" value="Genomic_DNA"/>
</dbReference>
<dbReference type="PROSITE" id="PS50883">
    <property type="entry name" value="EAL"/>
    <property type="match status" value="1"/>
</dbReference>
<dbReference type="CDD" id="cd01948">
    <property type="entry name" value="EAL"/>
    <property type="match status" value="1"/>
</dbReference>
<evidence type="ECO:0000313" key="3">
    <source>
        <dbReference type="Proteomes" id="UP001168540"/>
    </source>
</evidence>
<dbReference type="Pfam" id="PF00563">
    <property type="entry name" value="EAL"/>
    <property type="match status" value="1"/>
</dbReference>
<gene>
    <name evidence="2" type="ORF">QU481_04145</name>
</gene>